<dbReference type="CDD" id="cd00051">
    <property type="entry name" value="EFh"/>
    <property type="match status" value="1"/>
</dbReference>
<dbReference type="CDD" id="cd23767">
    <property type="entry name" value="IQCD"/>
    <property type="match status" value="1"/>
</dbReference>
<dbReference type="InterPro" id="IPR029052">
    <property type="entry name" value="Metallo-depent_PP-like"/>
</dbReference>
<dbReference type="SMART" id="SM00156">
    <property type="entry name" value="PP2Ac"/>
    <property type="match status" value="1"/>
</dbReference>
<dbReference type="InterPro" id="IPR011992">
    <property type="entry name" value="EF-hand-dom_pair"/>
</dbReference>
<comment type="similarity">
    <text evidence="2 10 11">Belongs to the PPP phosphatase family.</text>
</comment>
<dbReference type="InterPro" id="IPR002048">
    <property type="entry name" value="EF_hand_dom"/>
</dbReference>
<dbReference type="SUPFAM" id="SSF47473">
    <property type="entry name" value="EF-hand"/>
    <property type="match status" value="1"/>
</dbReference>
<dbReference type="Pfam" id="PF13499">
    <property type="entry name" value="EF-hand_7"/>
    <property type="match status" value="1"/>
</dbReference>
<dbReference type="PROSITE" id="PS00125">
    <property type="entry name" value="SER_THR_PHOSPHATASE"/>
    <property type="match status" value="1"/>
</dbReference>
<feature type="domain" description="EF-hand" evidence="12">
    <location>
        <begin position="623"/>
        <end position="658"/>
    </location>
</feature>
<dbReference type="PRINTS" id="PR00114">
    <property type="entry name" value="STPHPHTASE"/>
</dbReference>
<evidence type="ECO:0000256" key="6">
    <source>
        <dbReference type="ARBA" id="ARBA00022837"/>
    </source>
</evidence>
<keyword evidence="6" id="KW-0106">Calcium</keyword>
<dbReference type="SMART" id="SM00054">
    <property type="entry name" value="EFh"/>
    <property type="match status" value="3"/>
</dbReference>
<evidence type="ECO:0000256" key="11">
    <source>
        <dbReference type="RuleBase" id="RU004273"/>
    </source>
</evidence>
<evidence type="ECO:0000256" key="2">
    <source>
        <dbReference type="ARBA" id="ARBA00008294"/>
    </source>
</evidence>
<dbReference type="InterPro" id="IPR006186">
    <property type="entry name" value="Ser/Thr-sp_prot-phosphatase"/>
</dbReference>
<evidence type="ECO:0000256" key="3">
    <source>
        <dbReference type="ARBA" id="ARBA00022723"/>
    </source>
</evidence>
<feature type="domain" description="EF-hand" evidence="12">
    <location>
        <begin position="583"/>
        <end position="618"/>
    </location>
</feature>
<dbReference type="PROSITE" id="PS50096">
    <property type="entry name" value="IQ"/>
    <property type="match status" value="1"/>
</dbReference>
<dbReference type="PANTHER" id="PTHR45668:SF3">
    <property type="entry name" value="SERINE_THREONINE-PROTEIN PHOSPHATASE RDGC"/>
    <property type="match status" value="1"/>
</dbReference>
<evidence type="ECO:0000313" key="14">
    <source>
        <dbReference type="Proteomes" id="UP000005408"/>
    </source>
</evidence>
<dbReference type="PROSITE" id="PS00018">
    <property type="entry name" value="EF_HAND_1"/>
    <property type="match status" value="2"/>
</dbReference>
<evidence type="ECO:0000256" key="5">
    <source>
        <dbReference type="ARBA" id="ARBA00022801"/>
    </source>
</evidence>
<dbReference type="GO" id="GO:0050906">
    <property type="term" value="P:detection of stimulus involved in sensory perception"/>
    <property type="evidence" value="ECO:0007669"/>
    <property type="project" value="UniProtKB-UniRule"/>
</dbReference>
<dbReference type="Pfam" id="PF08321">
    <property type="entry name" value="PPP5"/>
    <property type="match status" value="1"/>
</dbReference>
<keyword evidence="4" id="KW-0677">Repeat</keyword>
<dbReference type="InterPro" id="IPR012008">
    <property type="entry name" value="Ser/Thr-Pase_EF-hand_contain"/>
</dbReference>
<sequence length="705" mass="81507">MGCTSSHSARVEDEIPKSQSVIRSAVLIQKWYRRYLARAEARRRCTWTIFQSIEYAGEQNQLKLYNFFNNMLSQMDTDALGQPKILRALSVSQRPVLIDTKTLEEEDNELLRLSDPDTIEVESTYRGVHLTFPLTQAQLQSLIKSFKTKQVLTPLNQAQLQSLIKSFKTKQPLHAKYLIQLLLETRAALKQKANINYATTSIAKQMTVCGDLHGKLDDLYMIFHKNGLPSVHNPYIFNGDFVDRGRNSVEIAVILFTCFLINKNEVYLNRGNHEDHVMNLRYGFVKELVKKYSMHAKRVIRLFEDVFSWLPIATIIDHKILVVHGGVSDSVDLNFLATIDRHKFLSILHPPRGENDTANLTDMQLREWKQVLDILWSDPRGQHGCHDNTFRGGGSYFGPDVTDYILSKHKLKRIIRSHECKPEGYEFCHNNKVLTIFSASNYYEEGSNKGAYVKLHGPDLEYQMVQYMSSKGANRKVTFAQRVTRVESSAIINLREKILGSKTELLEEFRKLDPEQTGKVNQYKWCSVMGCVLDMDLPWRTLRPKLARCDENGMVAYETTFEEMRIYHRYSGNGPTVTEMLYRQKDNLETLFRILDRDNSGQISMEEFEEVIQLLVKQQNMNCPLDQISDIARSIDLNHDGRIDFNEFLEAFRIVDSFGKFSEVQQQDLKSISSLDSIMTMKNCSFSMGTKRRISNLDDIKEYRP</sequence>
<reference evidence="13" key="1">
    <citation type="submission" date="2022-08" db="UniProtKB">
        <authorList>
            <consortium name="EnsemblMetazoa"/>
        </authorList>
    </citation>
    <scope>IDENTIFICATION</scope>
    <source>
        <strain evidence="13">05x7-T-G4-1.051#20</strain>
    </source>
</reference>
<comment type="cofactor">
    <cofactor evidence="1">
        <name>Mn(2+)</name>
        <dbReference type="ChEBI" id="CHEBI:29035"/>
    </cofactor>
</comment>
<keyword evidence="3 10" id="KW-0479">Metal-binding</keyword>
<dbReference type="EnsemblMetazoa" id="G27410.2">
    <property type="protein sequence ID" value="G27410.2:cds"/>
    <property type="gene ID" value="G27410"/>
</dbReference>
<comment type="catalytic activity">
    <reaction evidence="8">
        <text>O-phospho-L-seryl-[protein] + H2O = L-seryl-[protein] + phosphate</text>
        <dbReference type="Rhea" id="RHEA:20629"/>
        <dbReference type="Rhea" id="RHEA-COMP:9863"/>
        <dbReference type="Rhea" id="RHEA-COMP:11604"/>
        <dbReference type="ChEBI" id="CHEBI:15377"/>
        <dbReference type="ChEBI" id="CHEBI:29999"/>
        <dbReference type="ChEBI" id="CHEBI:43474"/>
        <dbReference type="ChEBI" id="CHEBI:83421"/>
        <dbReference type="EC" id="3.1.3.16"/>
    </reaction>
</comment>
<evidence type="ECO:0000313" key="13">
    <source>
        <dbReference type="EnsemblMetazoa" id="G27410.2:cds"/>
    </source>
</evidence>
<dbReference type="InterPro" id="IPR004843">
    <property type="entry name" value="Calcineurin-like_PHP"/>
</dbReference>
<dbReference type="Proteomes" id="UP000005408">
    <property type="component" value="Unassembled WGS sequence"/>
</dbReference>
<protein>
    <recommendedName>
        <fullName evidence="10">Serine/threonine-protein phosphatase with EF-hands</fullName>
        <ecNumber evidence="10">3.1.3.16</ecNumber>
    </recommendedName>
</protein>
<keyword evidence="7 10" id="KW-0464">Manganese</keyword>
<comment type="catalytic activity">
    <reaction evidence="9 10 11">
        <text>O-phospho-L-threonyl-[protein] + H2O = L-threonyl-[protein] + phosphate</text>
        <dbReference type="Rhea" id="RHEA:47004"/>
        <dbReference type="Rhea" id="RHEA-COMP:11060"/>
        <dbReference type="Rhea" id="RHEA-COMP:11605"/>
        <dbReference type="ChEBI" id="CHEBI:15377"/>
        <dbReference type="ChEBI" id="CHEBI:30013"/>
        <dbReference type="ChEBI" id="CHEBI:43474"/>
        <dbReference type="ChEBI" id="CHEBI:61977"/>
        <dbReference type="EC" id="3.1.3.16"/>
    </reaction>
</comment>
<dbReference type="GO" id="GO:0030145">
    <property type="term" value="F:manganese ion binding"/>
    <property type="evidence" value="ECO:0007669"/>
    <property type="project" value="UniProtKB-UniRule"/>
</dbReference>
<dbReference type="AlphaFoldDB" id="A0A8W8LC62"/>
<dbReference type="InterPro" id="IPR018247">
    <property type="entry name" value="EF_Hand_1_Ca_BS"/>
</dbReference>
<keyword evidence="5 10" id="KW-0378">Hydrolase</keyword>
<evidence type="ECO:0000259" key="12">
    <source>
        <dbReference type="PROSITE" id="PS50222"/>
    </source>
</evidence>
<organism evidence="13 14">
    <name type="scientific">Magallana gigas</name>
    <name type="common">Pacific oyster</name>
    <name type="synonym">Crassostrea gigas</name>
    <dbReference type="NCBI Taxonomy" id="29159"/>
    <lineage>
        <taxon>Eukaryota</taxon>
        <taxon>Metazoa</taxon>
        <taxon>Spiralia</taxon>
        <taxon>Lophotrochozoa</taxon>
        <taxon>Mollusca</taxon>
        <taxon>Bivalvia</taxon>
        <taxon>Autobranchia</taxon>
        <taxon>Pteriomorphia</taxon>
        <taxon>Ostreida</taxon>
        <taxon>Ostreoidea</taxon>
        <taxon>Ostreidae</taxon>
        <taxon>Magallana</taxon>
    </lineage>
</organism>
<proteinExistence type="inferred from homology"/>
<evidence type="ECO:0000256" key="10">
    <source>
        <dbReference type="PIRNR" id="PIRNR000912"/>
    </source>
</evidence>
<dbReference type="PROSITE" id="PS50222">
    <property type="entry name" value="EF_HAND_2"/>
    <property type="match status" value="2"/>
</dbReference>
<dbReference type="GO" id="GO:0005509">
    <property type="term" value="F:calcium ion binding"/>
    <property type="evidence" value="ECO:0007669"/>
    <property type="project" value="UniProtKB-UniRule"/>
</dbReference>
<evidence type="ECO:0000256" key="8">
    <source>
        <dbReference type="ARBA" id="ARBA00047761"/>
    </source>
</evidence>
<dbReference type="InterPro" id="IPR051134">
    <property type="entry name" value="PPP_phosphatase"/>
</dbReference>
<evidence type="ECO:0000256" key="4">
    <source>
        <dbReference type="ARBA" id="ARBA00022737"/>
    </source>
</evidence>
<keyword evidence="14" id="KW-1185">Reference proteome</keyword>
<dbReference type="SUPFAM" id="SSF56300">
    <property type="entry name" value="Metallo-dependent phosphatases"/>
    <property type="match status" value="1"/>
</dbReference>
<dbReference type="PANTHER" id="PTHR45668">
    <property type="entry name" value="SERINE/THREONINE-PROTEIN PHOSPHATASE 5-RELATED"/>
    <property type="match status" value="1"/>
</dbReference>
<dbReference type="GO" id="GO:0005506">
    <property type="term" value="F:iron ion binding"/>
    <property type="evidence" value="ECO:0007669"/>
    <property type="project" value="UniProtKB-UniRule"/>
</dbReference>
<dbReference type="Gene3D" id="3.60.21.10">
    <property type="match status" value="1"/>
</dbReference>
<name>A0A8W8LC62_MAGGI</name>
<evidence type="ECO:0000256" key="7">
    <source>
        <dbReference type="ARBA" id="ARBA00023211"/>
    </source>
</evidence>
<dbReference type="InterPro" id="IPR013235">
    <property type="entry name" value="PPP_dom"/>
</dbReference>
<dbReference type="Gene3D" id="1.10.238.10">
    <property type="entry name" value="EF-hand"/>
    <property type="match status" value="1"/>
</dbReference>
<dbReference type="EC" id="3.1.3.16" evidence="10"/>
<evidence type="ECO:0000256" key="1">
    <source>
        <dbReference type="ARBA" id="ARBA00001936"/>
    </source>
</evidence>
<dbReference type="Pfam" id="PF00149">
    <property type="entry name" value="Metallophos"/>
    <property type="match status" value="1"/>
</dbReference>
<evidence type="ECO:0000256" key="9">
    <source>
        <dbReference type="ARBA" id="ARBA00048336"/>
    </source>
</evidence>
<dbReference type="PIRSF" id="PIRSF000912">
    <property type="entry name" value="PPEF"/>
    <property type="match status" value="1"/>
</dbReference>
<dbReference type="GO" id="GO:0004722">
    <property type="term" value="F:protein serine/threonine phosphatase activity"/>
    <property type="evidence" value="ECO:0007669"/>
    <property type="project" value="UniProtKB-EC"/>
</dbReference>
<accession>A0A8W8LC62</accession>